<accession>A0A382NAU5</accession>
<gene>
    <name evidence="1" type="ORF">METZ01_LOCUS310704</name>
</gene>
<dbReference type="EMBL" id="UINC01098948">
    <property type="protein sequence ID" value="SVC57850.1"/>
    <property type="molecule type" value="Genomic_DNA"/>
</dbReference>
<name>A0A382NAU5_9ZZZZ</name>
<organism evidence="1">
    <name type="scientific">marine metagenome</name>
    <dbReference type="NCBI Taxonomy" id="408172"/>
    <lineage>
        <taxon>unclassified sequences</taxon>
        <taxon>metagenomes</taxon>
        <taxon>ecological metagenomes</taxon>
    </lineage>
</organism>
<evidence type="ECO:0000313" key="1">
    <source>
        <dbReference type="EMBL" id="SVC57850.1"/>
    </source>
</evidence>
<protein>
    <submittedName>
        <fullName evidence="1">Uncharacterized protein</fullName>
    </submittedName>
</protein>
<reference evidence="1" key="1">
    <citation type="submission" date="2018-05" db="EMBL/GenBank/DDBJ databases">
        <authorList>
            <person name="Lanie J.A."/>
            <person name="Ng W.-L."/>
            <person name="Kazmierczak K.M."/>
            <person name="Andrzejewski T.M."/>
            <person name="Davidsen T.M."/>
            <person name="Wayne K.J."/>
            <person name="Tettelin H."/>
            <person name="Glass J.I."/>
            <person name="Rusch D."/>
            <person name="Podicherti R."/>
            <person name="Tsui H.-C.T."/>
            <person name="Winkler M.E."/>
        </authorList>
    </citation>
    <scope>NUCLEOTIDE SEQUENCE</scope>
</reference>
<dbReference type="AlphaFoldDB" id="A0A382NAU5"/>
<sequence>MPERQNRFTADIPAKEGRMHFPYVYSMKTGTVKRSTPVSCGGRPEFIKAPV</sequence>
<proteinExistence type="predicted"/>